<evidence type="ECO:0000313" key="2">
    <source>
        <dbReference type="Proteomes" id="UP000324222"/>
    </source>
</evidence>
<proteinExistence type="predicted"/>
<reference evidence="1 2" key="1">
    <citation type="submission" date="2019-05" db="EMBL/GenBank/DDBJ databases">
        <title>Another draft genome of Portunus trituberculatus and its Hox gene families provides insights of decapod evolution.</title>
        <authorList>
            <person name="Jeong J.-H."/>
            <person name="Song I."/>
            <person name="Kim S."/>
            <person name="Choi T."/>
            <person name="Kim D."/>
            <person name="Ryu S."/>
            <person name="Kim W."/>
        </authorList>
    </citation>
    <scope>NUCLEOTIDE SEQUENCE [LARGE SCALE GENOMIC DNA]</scope>
    <source>
        <tissue evidence="1">Muscle</tissue>
    </source>
</reference>
<dbReference type="Proteomes" id="UP000324222">
    <property type="component" value="Unassembled WGS sequence"/>
</dbReference>
<evidence type="ECO:0000313" key="1">
    <source>
        <dbReference type="EMBL" id="MPC51213.1"/>
    </source>
</evidence>
<sequence>MEVRRLMATVFIFTILTSSVLGHIFTLSFGYN</sequence>
<name>A0A5B7G1T2_PORTR</name>
<keyword evidence="2" id="KW-1185">Reference proteome</keyword>
<dbReference type="AlphaFoldDB" id="A0A5B7G1T2"/>
<gene>
    <name evidence="1" type="ORF">E2C01_045056</name>
</gene>
<dbReference type="EMBL" id="VSRR010010036">
    <property type="protein sequence ID" value="MPC51213.1"/>
    <property type="molecule type" value="Genomic_DNA"/>
</dbReference>
<accession>A0A5B7G1T2</accession>
<comment type="caution">
    <text evidence="1">The sequence shown here is derived from an EMBL/GenBank/DDBJ whole genome shotgun (WGS) entry which is preliminary data.</text>
</comment>
<organism evidence="1 2">
    <name type="scientific">Portunus trituberculatus</name>
    <name type="common">Swimming crab</name>
    <name type="synonym">Neptunus trituberculatus</name>
    <dbReference type="NCBI Taxonomy" id="210409"/>
    <lineage>
        <taxon>Eukaryota</taxon>
        <taxon>Metazoa</taxon>
        <taxon>Ecdysozoa</taxon>
        <taxon>Arthropoda</taxon>
        <taxon>Crustacea</taxon>
        <taxon>Multicrustacea</taxon>
        <taxon>Malacostraca</taxon>
        <taxon>Eumalacostraca</taxon>
        <taxon>Eucarida</taxon>
        <taxon>Decapoda</taxon>
        <taxon>Pleocyemata</taxon>
        <taxon>Brachyura</taxon>
        <taxon>Eubrachyura</taxon>
        <taxon>Portunoidea</taxon>
        <taxon>Portunidae</taxon>
        <taxon>Portuninae</taxon>
        <taxon>Portunus</taxon>
    </lineage>
</organism>
<protein>
    <submittedName>
        <fullName evidence="1">Uncharacterized protein</fullName>
    </submittedName>
</protein>